<dbReference type="EMBL" id="BGZK01000739">
    <property type="protein sequence ID" value="GBP58603.1"/>
    <property type="molecule type" value="Genomic_DNA"/>
</dbReference>
<comment type="caution">
    <text evidence="1">The sequence shown here is derived from an EMBL/GenBank/DDBJ whole genome shotgun (WGS) entry which is preliminary data.</text>
</comment>
<name>A0A4C1X626_EUMVA</name>
<gene>
    <name evidence="1" type="ORF">EVAR_40887_1</name>
</gene>
<evidence type="ECO:0000313" key="1">
    <source>
        <dbReference type="EMBL" id="GBP58603.1"/>
    </source>
</evidence>
<sequence length="148" mass="16455">MVSKAEIYHTAAFDAGVVSLSSHGRPERKWRPGANRDTDKVFVRSRLVRGPARWPIASVGNALRNSGSCDVWFVPPHWPSGCRRPLSVRCHRHDDDRNQRFNELGRGDTRVATATVWTDDPTGGRGPPVAAGGRGLFFVVLRRKAYAH</sequence>
<reference evidence="1 2" key="1">
    <citation type="journal article" date="2019" name="Commun. Biol.">
        <title>The bagworm genome reveals a unique fibroin gene that provides high tensile strength.</title>
        <authorList>
            <person name="Kono N."/>
            <person name="Nakamura H."/>
            <person name="Ohtoshi R."/>
            <person name="Tomita M."/>
            <person name="Numata K."/>
            <person name="Arakawa K."/>
        </authorList>
    </citation>
    <scope>NUCLEOTIDE SEQUENCE [LARGE SCALE GENOMIC DNA]</scope>
</reference>
<protein>
    <submittedName>
        <fullName evidence="1">Uncharacterized protein</fullName>
    </submittedName>
</protein>
<keyword evidence="2" id="KW-1185">Reference proteome</keyword>
<dbReference type="Proteomes" id="UP000299102">
    <property type="component" value="Unassembled WGS sequence"/>
</dbReference>
<proteinExistence type="predicted"/>
<organism evidence="1 2">
    <name type="scientific">Eumeta variegata</name>
    <name type="common">Bagworm moth</name>
    <name type="synonym">Eumeta japonica</name>
    <dbReference type="NCBI Taxonomy" id="151549"/>
    <lineage>
        <taxon>Eukaryota</taxon>
        <taxon>Metazoa</taxon>
        <taxon>Ecdysozoa</taxon>
        <taxon>Arthropoda</taxon>
        <taxon>Hexapoda</taxon>
        <taxon>Insecta</taxon>
        <taxon>Pterygota</taxon>
        <taxon>Neoptera</taxon>
        <taxon>Endopterygota</taxon>
        <taxon>Lepidoptera</taxon>
        <taxon>Glossata</taxon>
        <taxon>Ditrysia</taxon>
        <taxon>Tineoidea</taxon>
        <taxon>Psychidae</taxon>
        <taxon>Oiketicinae</taxon>
        <taxon>Eumeta</taxon>
    </lineage>
</organism>
<accession>A0A4C1X626</accession>
<evidence type="ECO:0000313" key="2">
    <source>
        <dbReference type="Proteomes" id="UP000299102"/>
    </source>
</evidence>
<dbReference type="AlphaFoldDB" id="A0A4C1X626"/>